<dbReference type="EMBL" id="SRLO01000234">
    <property type="protein sequence ID" value="TNN65472.1"/>
    <property type="molecule type" value="Genomic_DNA"/>
</dbReference>
<reference evidence="2 3" key="1">
    <citation type="submission" date="2019-03" db="EMBL/GenBank/DDBJ databases">
        <title>First draft genome of Liparis tanakae, snailfish: a comprehensive survey of snailfish specific genes.</title>
        <authorList>
            <person name="Kim W."/>
            <person name="Song I."/>
            <person name="Jeong J.-H."/>
            <person name="Kim D."/>
            <person name="Kim S."/>
            <person name="Ryu S."/>
            <person name="Song J.Y."/>
            <person name="Lee S.K."/>
        </authorList>
    </citation>
    <scope>NUCLEOTIDE SEQUENCE [LARGE SCALE GENOMIC DNA]</scope>
    <source>
        <tissue evidence="2">Muscle</tissue>
    </source>
</reference>
<proteinExistence type="predicted"/>
<accession>A0A4Z2HKV9</accession>
<feature type="region of interest" description="Disordered" evidence="1">
    <location>
        <begin position="94"/>
        <end position="116"/>
    </location>
</feature>
<dbReference type="Proteomes" id="UP000314294">
    <property type="component" value="Unassembled WGS sequence"/>
</dbReference>
<organism evidence="2 3">
    <name type="scientific">Liparis tanakae</name>
    <name type="common">Tanaka's snailfish</name>
    <dbReference type="NCBI Taxonomy" id="230148"/>
    <lineage>
        <taxon>Eukaryota</taxon>
        <taxon>Metazoa</taxon>
        <taxon>Chordata</taxon>
        <taxon>Craniata</taxon>
        <taxon>Vertebrata</taxon>
        <taxon>Euteleostomi</taxon>
        <taxon>Actinopterygii</taxon>
        <taxon>Neopterygii</taxon>
        <taxon>Teleostei</taxon>
        <taxon>Neoteleostei</taxon>
        <taxon>Acanthomorphata</taxon>
        <taxon>Eupercaria</taxon>
        <taxon>Perciformes</taxon>
        <taxon>Cottioidei</taxon>
        <taxon>Cottales</taxon>
        <taxon>Liparidae</taxon>
        <taxon>Liparis</taxon>
    </lineage>
</organism>
<feature type="compositionally biased region" description="Basic and acidic residues" evidence="1">
    <location>
        <begin position="95"/>
        <end position="108"/>
    </location>
</feature>
<evidence type="ECO:0000313" key="3">
    <source>
        <dbReference type="Proteomes" id="UP000314294"/>
    </source>
</evidence>
<evidence type="ECO:0000313" key="2">
    <source>
        <dbReference type="EMBL" id="TNN65472.1"/>
    </source>
</evidence>
<gene>
    <name evidence="2" type="ORF">EYF80_024291</name>
</gene>
<dbReference type="AlphaFoldDB" id="A0A4Z2HKV9"/>
<comment type="caution">
    <text evidence="2">The sequence shown here is derived from an EMBL/GenBank/DDBJ whole genome shotgun (WGS) entry which is preliminary data.</text>
</comment>
<name>A0A4Z2HKV9_9TELE</name>
<protein>
    <submittedName>
        <fullName evidence="2">Uncharacterized protein</fullName>
    </submittedName>
</protein>
<feature type="region of interest" description="Disordered" evidence="1">
    <location>
        <begin position="1"/>
        <end position="29"/>
    </location>
</feature>
<keyword evidence="3" id="KW-1185">Reference proteome</keyword>
<sequence>MSCHANLVEPTEKRERETPAQGWAGDDDQYGLRCPYLVRNNRDHSPLQSTEVDASRSSIWKMMAPTSRYVKWATIKSTVQFSLTRTNWNLAINLPEHRKGPERGRSTSEKSSITSG</sequence>
<evidence type="ECO:0000256" key="1">
    <source>
        <dbReference type="SAM" id="MobiDB-lite"/>
    </source>
</evidence>